<reference evidence="1 2" key="1">
    <citation type="journal article" date="2019" name="Nat. Ecol. Evol.">
        <title>Megaphylogeny resolves global patterns of mushroom evolution.</title>
        <authorList>
            <person name="Varga T."/>
            <person name="Krizsan K."/>
            <person name="Foldi C."/>
            <person name="Dima B."/>
            <person name="Sanchez-Garcia M."/>
            <person name="Sanchez-Ramirez S."/>
            <person name="Szollosi G.J."/>
            <person name="Szarkandi J.G."/>
            <person name="Papp V."/>
            <person name="Albert L."/>
            <person name="Andreopoulos W."/>
            <person name="Angelini C."/>
            <person name="Antonin V."/>
            <person name="Barry K.W."/>
            <person name="Bougher N.L."/>
            <person name="Buchanan P."/>
            <person name="Buyck B."/>
            <person name="Bense V."/>
            <person name="Catcheside P."/>
            <person name="Chovatia M."/>
            <person name="Cooper J."/>
            <person name="Damon W."/>
            <person name="Desjardin D."/>
            <person name="Finy P."/>
            <person name="Geml J."/>
            <person name="Haridas S."/>
            <person name="Hughes K."/>
            <person name="Justo A."/>
            <person name="Karasinski D."/>
            <person name="Kautmanova I."/>
            <person name="Kiss B."/>
            <person name="Kocsube S."/>
            <person name="Kotiranta H."/>
            <person name="LaButti K.M."/>
            <person name="Lechner B.E."/>
            <person name="Liimatainen K."/>
            <person name="Lipzen A."/>
            <person name="Lukacs Z."/>
            <person name="Mihaltcheva S."/>
            <person name="Morgado L.N."/>
            <person name="Niskanen T."/>
            <person name="Noordeloos M.E."/>
            <person name="Ohm R.A."/>
            <person name="Ortiz-Santana B."/>
            <person name="Ovrebo C."/>
            <person name="Racz N."/>
            <person name="Riley R."/>
            <person name="Savchenko A."/>
            <person name="Shiryaev A."/>
            <person name="Soop K."/>
            <person name="Spirin V."/>
            <person name="Szebenyi C."/>
            <person name="Tomsovsky M."/>
            <person name="Tulloss R.E."/>
            <person name="Uehling J."/>
            <person name="Grigoriev I.V."/>
            <person name="Vagvolgyi C."/>
            <person name="Papp T."/>
            <person name="Martin F.M."/>
            <person name="Miettinen O."/>
            <person name="Hibbett D.S."/>
            <person name="Nagy L.G."/>
        </authorList>
    </citation>
    <scope>NUCLEOTIDE SEQUENCE [LARGE SCALE GENOMIC DNA]</scope>
    <source>
        <strain evidence="1 2">CBS 166.37</strain>
    </source>
</reference>
<gene>
    <name evidence="1" type="ORF">BDQ12DRAFT_610284</name>
</gene>
<protein>
    <submittedName>
        <fullName evidence="1">PLC-like phosphodiesterase</fullName>
    </submittedName>
</protein>
<name>A0A5C3M593_9AGAR</name>
<dbReference type="SUPFAM" id="SSF51695">
    <property type="entry name" value="PLC-like phosphodiesterases"/>
    <property type="match status" value="1"/>
</dbReference>
<dbReference type="PANTHER" id="PTHR13593:SF116">
    <property type="entry name" value="PLC-LIKE PHOSPHODIESTERASE"/>
    <property type="match status" value="1"/>
</dbReference>
<organism evidence="1 2">
    <name type="scientific">Crucibulum laeve</name>
    <dbReference type="NCBI Taxonomy" id="68775"/>
    <lineage>
        <taxon>Eukaryota</taxon>
        <taxon>Fungi</taxon>
        <taxon>Dikarya</taxon>
        <taxon>Basidiomycota</taxon>
        <taxon>Agaricomycotina</taxon>
        <taxon>Agaricomycetes</taxon>
        <taxon>Agaricomycetidae</taxon>
        <taxon>Agaricales</taxon>
        <taxon>Agaricineae</taxon>
        <taxon>Nidulariaceae</taxon>
        <taxon>Crucibulum</taxon>
    </lineage>
</organism>
<dbReference type="OrthoDB" id="1046782at2759"/>
<keyword evidence="2" id="KW-1185">Reference proteome</keyword>
<dbReference type="Proteomes" id="UP000308652">
    <property type="component" value="Unassembled WGS sequence"/>
</dbReference>
<dbReference type="Gene3D" id="3.20.20.190">
    <property type="entry name" value="Phosphatidylinositol (PI) phosphodiesterase"/>
    <property type="match status" value="1"/>
</dbReference>
<dbReference type="CDD" id="cd08586">
    <property type="entry name" value="PI-PLCc_BcPLC_like"/>
    <property type="match status" value="1"/>
</dbReference>
<evidence type="ECO:0000313" key="1">
    <source>
        <dbReference type="EMBL" id="TFK36311.1"/>
    </source>
</evidence>
<dbReference type="GO" id="GO:0008081">
    <property type="term" value="F:phosphoric diester hydrolase activity"/>
    <property type="evidence" value="ECO:0007669"/>
    <property type="project" value="InterPro"/>
</dbReference>
<dbReference type="PROSITE" id="PS50007">
    <property type="entry name" value="PIPLC_X_DOMAIN"/>
    <property type="match status" value="1"/>
</dbReference>
<dbReference type="InterPro" id="IPR017946">
    <property type="entry name" value="PLC-like_Pdiesterase_TIM-brl"/>
</dbReference>
<dbReference type="InterPro" id="IPR051057">
    <property type="entry name" value="PI-PLC_domain"/>
</dbReference>
<accession>A0A5C3M593</accession>
<dbReference type="PANTHER" id="PTHR13593">
    <property type="match status" value="1"/>
</dbReference>
<dbReference type="GO" id="GO:0006629">
    <property type="term" value="P:lipid metabolic process"/>
    <property type="evidence" value="ECO:0007669"/>
    <property type="project" value="InterPro"/>
</dbReference>
<sequence length="390" mass="42675">MSLIYSSHAAPSVAGIDIREPQSQNVLAQAALNEILARGAPLLGVDTSCTRSSPTCDWMRNFSDKTRLVEMNLPGTHDTATGNYSDETQASLIRYTGPIPAAKMFRCQERSILQMLNDGIRVFDLRVAYNPGNDTIGFHHSIALLAPQTTLSDVLFGIYNWLSNHPTEAILASINHESGTGTPYDPKFQELLYKALNDNGAAAGWWVQAKDTLGTLGQARGKLTLLQRFDYDMLPSTPQFSKRIGIHLGPSKWTDNGQSIELVYNDATGATAFIEDYYQPTLPADPAPTLASYIQAKFDVTTQHLLNATQLSQDQLYISFASAAYIASPEVTPRDFALGNGNDVSGINQRLLTWFKDPTRKGKRIGIVMLDFYDAVPGLIEALIKPGSGV</sequence>
<evidence type="ECO:0000313" key="2">
    <source>
        <dbReference type="Proteomes" id="UP000308652"/>
    </source>
</evidence>
<dbReference type="AlphaFoldDB" id="A0A5C3M593"/>
<proteinExistence type="predicted"/>
<dbReference type="EMBL" id="ML213615">
    <property type="protein sequence ID" value="TFK36311.1"/>
    <property type="molecule type" value="Genomic_DNA"/>
</dbReference>